<name>A0A0A9D736_ARUDO</name>
<evidence type="ECO:0000313" key="1">
    <source>
        <dbReference type="EMBL" id="JAD84424.1"/>
    </source>
</evidence>
<accession>A0A0A9D736</accession>
<protein>
    <submittedName>
        <fullName evidence="1">Uncharacterized protein</fullName>
    </submittedName>
</protein>
<reference evidence="1" key="1">
    <citation type="submission" date="2014-09" db="EMBL/GenBank/DDBJ databases">
        <authorList>
            <person name="Magalhaes I.L.F."/>
            <person name="Oliveira U."/>
            <person name="Santos F.R."/>
            <person name="Vidigal T.H.D.A."/>
            <person name="Brescovit A.D."/>
            <person name="Santos A.J."/>
        </authorList>
    </citation>
    <scope>NUCLEOTIDE SEQUENCE</scope>
    <source>
        <tissue evidence="1">Shoot tissue taken approximately 20 cm above the soil surface</tissue>
    </source>
</reference>
<proteinExistence type="predicted"/>
<reference evidence="1" key="2">
    <citation type="journal article" date="2015" name="Data Brief">
        <title>Shoot transcriptome of the giant reed, Arundo donax.</title>
        <authorList>
            <person name="Barrero R.A."/>
            <person name="Guerrero F.D."/>
            <person name="Moolhuijzen P."/>
            <person name="Goolsby J.A."/>
            <person name="Tidwell J."/>
            <person name="Bellgard S.E."/>
            <person name="Bellgard M.I."/>
        </authorList>
    </citation>
    <scope>NUCLEOTIDE SEQUENCE</scope>
    <source>
        <tissue evidence="1">Shoot tissue taken approximately 20 cm above the soil surface</tissue>
    </source>
</reference>
<dbReference type="AlphaFoldDB" id="A0A0A9D736"/>
<dbReference type="EMBL" id="GBRH01213471">
    <property type="protein sequence ID" value="JAD84424.1"/>
    <property type="molecule type" value="Transcribed_RNA"/>
</dbReference>
<sequence length="64" mass="7265">MARLRPKRSCLRSPGKYDALVLRFHCFPVLFIRLMLGLGFNAGVNYVFRIVISFDSASVGTETR</sequence>
<organism evidence="1">
    <name type="scientific">Arundo donax</name>
    <name type="common">Giant reed</name>
    <name type="synonym">Donax arundinaceus</name>
    <dbReference type="NCBI Taxonomy" id="35708"/>
    <lineage>
        <taxon>Eukaryota</taxon>
        <taxon>Viridiplantae</taxon>
        <taxon>Streptophyta</taxon>
        <taxon>Embryophyta</taxon>
        <taxon>Tracheophyta</taxon>
        <taxon>Spermatophyta</taxon>
        <taxon>Magnoliopsida</taxon>
        <taxon>Liliopsida</taxon>
        <taxon>Poales</taxon>
        <taxon>Poaceae</taxon>
        <taxon>PACMAD clade</taxon>
        <taxon>Arundinoideae</taxon>
        <taxon>Arundineae</taxon>
        <taxon>Arundo</taxon>
    </lineage>
</organism>